<keyword evidence="2" id="KW-1185">Reference proteome</keyword>
<dbReference type="EMBL" id="CP071872">
    <property type="protein sequence ID" value="UNM12201.1"/>
    <property type="molecule type" value="Genomic_DNA"/>
</dbReference>
<gene>
    <name evidence="1" type="ORF">J4032_12230</name>
</gene>
<dbReference type="Proteomes" id="UP000828924">
    <property type="component" value="Chromosome"/>
</dbReference>
<organism evidence="1 2">
    <name type="scientific">Streptomyces formicae</name>
    <dbReference type="NCBI Taxonomy" id="1616117"/>
    <lineage>
        <taxon>Bacteria</taxon>
        <taxon>Bacillati</taxon>
        <taxon>Actinomycetota</taxon>
        <taxon>Actinomycetes</taxon>
        <taxon>Kitasatosporales</taxon>
        <taxon>Streptomycetaceae</taxon>
        <taxon>Streptomyces</taxon>
    </lineage>
</organism>
<name>A0ABY3WNW3_9ACTN</name>
<sequence>MAESMVARRDAELDDLWRLAQAQYVGADDPDIKLKAINTLRGLNESRRKLNGADAPEALKVVLEAASARLRAIEGGEFTPPDPLPPLG</sequence>
<proteinExistence type="predicted"/>
<evidence type="ECO:0000313" key="1">
    <source>
        <dbReference type="EMBL" id="UNM12201.1"/>
    </source>
</evidence>
<accession>A0ABY3WNW3</accession>
<protein>
    <submittedName>
        <fullName evidence="1">Uncharacterized protein</fullName>
    </submittedName>
</protein>
<reference evidence="1 2" key="1">
    <citation type="submission" date="2021-03" db="EMBL/GenBank/DDBJ databases">
        <title>Complete genome of Streptomyces formicae strain 1H-GS9 (DSM 100524).</title>
        <authorList>
            <person name="Atanasov K.E."/>
            <person name="Altabella T."/>
            <person name="Ferrer A."/>
        </authorList>
    </citation>
    <scope>NUCLEOTIDE SEQUENCE [LARGE SCALE GENOMIC DNA]</scope>
    <source>
        <strain evidence="1 2">1H-GS9</strain>
    </source>
</reference>
<dbReference type="RefSeq" id="WP_242330803.1">
    <property type="nucleotide sequence ID" value="NZ_CP071872.1"/>
</dbReference>
<evidence type="ECO:0000313" key="2">
    <source>
        <dbReference type="Proteomes" id="UP000828924"/>
    </source>
</evidence>